<dbReference type="OrthoDB" id="7419852at2"/>
<accession>A0A1X7A8A0</accession>
<dbReference type="EMBL" id="FWFK01000008">
    <property type="protein sequence ID" value="SLN71386.1"/>
    <property type="molecule type" value="Genomic_DNA"/>
</dbReference>
<gene>
    <name evidence="2" type="ORF">ROJ8625_03723</name>
</gene>
<evidence type="ECO:0000259" key="1">
    <source>
        <dbReference type="Pfam" id="PF13460"/>
    </source>
</evidence>
<dbReference type="Pfam" id="PF13460">
    <property type="entry name" value="NAD_binding_10"/>
    <property type="match status" value="1"/>
</dbReference>
<dbReference type="PANTHER" id="PTHR43355:SF2">
    <property type="entry name" value="FLAVIN REDUCTASE (NADPH)"/>
    <property type="match status" value="1"/>
</dbReference>
<evidence type="ECO:0000313" key="2">
    <source>
        <dbReference type="EMBL" id="SLN71386.1"/>
    </source>
</evidence>
<dbReference type="PANTHER" id="PTHR43355">
    <property type="entry name" value="FLAVIN REDUCTASE (NADPH)"/>
    <property type="match status" value="1"/>
</dbReference>
<protein>
    <submittedName>
        <fullName evidence="2">3 beta-hydroxysteroid dehydrogenase/Delta 5--&gt;4-isomerase</fullName>
    </submittedName>
</protein>
<dbReference type="SUPFAM" id="SSF51735">
    <property type="entry name" value="NAD(P)-binding Rossmann-fold domains"/>
    <property type="match status" value="1"/>
</dbReference>
<keyword evidence="2" id="KW-0413">Isomerase</keyword>
<reference evidence="2 3" key="1">
    <citation type="submission" date="2017-03" db="EMBL/GenBank/DDBJ databases">
        <authorList>
            <person name="Afonso C.L."/>
            <person name="Miller P.J."/>
            <person name="Scott M.A."/>
            <person name="Spackman E."/>
            <person name="Goraichik I."/>
            <person name="Dimitrov K.M."/>
            <person name="Suarez D.L."/>
            <person name="Swayne D.E."/>
        </authorList>
    </citation>
    <scope>NUCLEOTIDE SEQUENCE [LARGE SCALE GENOMIC DNA]</scope>
    <source>
        <strain evidence="2 3">CECT 8625</strain>
    </source>
</reference>
<name>A0A1X7A8A0_9RHOB</name>
<dbReference type="GO" id="GO:0016853">
    <property type="term" value="F:isomerase activity"/>
    <property type="evidence" value="ECO:0007669"/>
    <property type="project" value="UniProtKB-KW"/>
</dbReference>
<keyword evidence="3" id="KW-1185">Reference proteome</keyword>
<dbReference type="InterPro" id="IPR016040">
    <property type="entry name" value="NAD(P)-bd_dom"/>
</dbReference>
<dbReference type="GO" id="GO:0042602">
    <property type="term" value="F:riboflavin reductase (NADPH) activity"/>
    <property type="evidence" value="ECO:0007669"/>
    <property type="project" value="TreeGrafter"/>
</dbReference>
<organism evidence="2 3">
    <name type="scientific">Roseivivax jejudonensis</name>
    <dbReference type="NCBI Taxonomy" id="1529041"/>
    <lineage>
        <taxon>Bacteria</taxon>
        <taxon>Pseudomonadati</taxon>
        <taxon>Pseudomonadota</taxon>
        <taxon>Alphaproteobacteria</taxon>
        <taxon>Rhodobacterales</taxon>
        <taxon>Roseobacteraceae</taxon>
        <taxon>Roseivivax</taxon>
    </lineage>
</organism>
<feature type="domain" description="NAD(P)-binding" evidence="1">
    <location>
        <begin position="7"/>
        <end position="118"/>
    </location>
</feature>
<proteinExistence type="predicted"/>
<dbReference type="AlphaFoldDB" id="A0A1X7A8A0"/>
<dbReference type="InterPro" id="IPR051606">
    <property type="entry name" value="Polyketide_Oxido-like"/>
</dbReference>
<dbReference type="Proteomes" id="UP000193570">
    <property type="component" value="Unassembled WGS sequence"/>
</dbReference>
<dbReference type="InterPro" id="IPR036291">
    <property type="entry name" value="NAD(P)-bd_dom_sf"/>
</dbReference>
<dbReference type="RefSeq" id="WP_159456810.1">
    <property type="nucleotide sequence ID" value="NZ_FWFK01000008.1"/>
</dbReference>
<sequence>MKVLVFGATGKVGRLTVDAALAAGHAVTAFARSPDRLAPRPGLTPFTGDVTKASDVADAMTGQDVVILTFGAPVNRRTILQDTDICESGTRNAVAAMQEAGTPRLIATTSIGVGDSAGRSER</sequence>
<evidence type="ECO:0000313" key="3">
    <source>
        <dbReference type="Proteomes" id="UP000193570"/>
    </source>
</evidence>
<dbReference type="Gene3D" id="3.40.50.720">
    <property type="entry name" value="NAD(P)-binding Rossmann-like Domain"/>
    <property type="match status" value="1"/>
</dbReference>
<dbReference type="GO" id="GO:0004074">
    <property type="term" value="F:biliverdin reductase [NAD(P)H] activity"/>
    <property type="evidence" value="ECO:0007669"/>
    <property type="project" value="TreeGrafter"/>
</dbReference>